<dbReference type="EMBL" id="JAXQNO010000018">
    <property type="protein sequence ID" value="KAK4776708.1"/>
    <property type="molecule type" value="Genomic_DNA"/>
</dbReference>
<protein>
    <recommendedName>
        <fullName evidence="5">Pentatricopeptide repeat-containing protein</fullName>
    </recommendedName>
</protein>
<keyword evidence="1" id="KW-0677">Repeat</keyword>
<accession>A0AAN7L5I3</accession>
<dbReference type="InterPro" id="IPR011990">
    <property type="entry name" value="TPR-like_helical_dom_sf"/>
</dbReference>
<dbReference type="InterPro" id="IPR046960">
    <property type="entry name" value="PPR_At4g14850-like_plant"/>
</dbReference>
<feature type="repeat" description="PPR" evidence="2">
    <location>
        <begin position="173"/>
        <end position="207"/>
    </location>
</feature>
<name>A0AAN7L5I3_TRANT</name>
<evidence type="ECO:0000313" key="4">
    <source>
        <dbReference type="Proteomes" id="UP001346149"/>
    </source>
</evidence>
<reference evidence="3 4" key="1">
    <citation type="journal article" date="2023" name="Hortic Res">
        <title>Pangenome of water caltrop reveals structural variations and asymmetric subgenome divergence after allopolyploidization.</title>
        <authorList>
            <person name="Zhang X."/>
            <person name="Chen Y."/>
            <person name="Wang L."/>
            <person name="Yuan Y."/>
            <person name="Fang M."/>
            <person name="Shi L."/>
            <person name="Lu R."/>
            <person name="Comes H.P."/>
            <person name="Ma Y."/>
            <person name="Chen Y."/>
            <person name="Huang G."/>
            <person name="Zhou Y."/>
            <person name="Zheng Z."/>
            <person name="Qiu Y."/>
        </authorList>
    </citation>
    <scope>NUCLEOTIDE SEQUENCE [LARGE SCALE GENOMIC DNA]</scope>
    <source>
        <strain evidence="3">F231</strain>
    </source>
</reference>
<gene>
    <name evidence="3" type="ORF">SAY86_005396</name>
</gene>
<dbReference type="Proteomes" id="UP001346149">
    <property type="component" value="Unassembled WGS sequence"/>
</dbReference>
<evidence type="ECO:0000256" key="2">
    <source>
        <dbReference type="PROSITE-ProRule" id="PRU00708"/>
    </source>
</evidence>
<comment type="caution">
    <text evidence="3">The sequence shown here is derived from an EMBL/GenBank/DDBJ whole genome shotgun (WGS) entry which is preliminary data.</text>
</comment>
<feature type="repeat" description="PPR" evidence="2">
    <location>
        <begin position="314"/>
        <end position="348"/>
    </location>
</feature>
<evidence type="ECO:0008006" key="5">
    <source>
        <dbReference type="Google" id="ProtNLM"/>
    </source>
</evidence>
<dbReference type="FunFam" id="1.25.40.10:FF:000184">
    <property type="entry name" value="Pentatricopeptide repeat-containing protein, chloroplastic"/>
    <property type="match status" value="1"/>
</dbReference>
<dbReference type="InterPro" id="IPR046848">
    <property type="entry name" value="E_motif"/>
</dbReference>
<evidence type="ECO:0000256" key="1">
    <source>
        <dbReference type="ARBA" id="ARBA00022737"/>
    </source>
</evidence>
<dbReference type="GO" id="GO:0003723">
    <property type="term" value="F:RNA binding"/>
    <property type="evidence" value="ECO:0007669"/>
    <property type="project" value="InterPro"/>
</dbReference>
<dbReference type="Pfam" id="PF01535">
    <property type="entry name" value="PPR"/>
    <property type="match status" value="4"/>
</dbReference>
<dbReference type="PROSITE" id="PS51375">
    <property type="entry name" value="PPR"/>
    <property type="match status" value="2"/>
</dbReference>
<keyword evidence="4" id="KW-1185">Reference proteome</keyword>
<dbReference type="Gene3D" id="1.25.40.10">
    <property type="entry name" value="Tetratricopeptide repeat domain"/>
    <property type="match status" value="3"/>
</dbReference>
<dbReference type="InterPro" id="IPR002885">
    <property type="entry name" value="PPR_rpt"/>
</dbReference>
<proteinExistence type="predicted"/>
<dbReference type="SUPFAM" id="SSF48452">
    <property type="entry name" value="TPR-like"/>
    <property type="match status" value="1"/>
</dbReference>
<dbReference type="Pfam" id="PF13041">
    <property type="entry name" value="PPR_2"/>
    <property type="match status" value="1"/>
</dbReference>
<dbReference type="PANTHER" id="PTHR47926">
    <property type="entry name" value="PENTATRICOPEPTIDE REPEAT-CONTAINING PROTEIN"/>
    <property type="match status" value="1"/>
</dbReference>
<dbReference type="Pfam" id="PF20431">
    <property type="entry name" value="E_motif"/>
    <property type="match status" value="1"/>
</dbReference>
<dbReference type="AlphaFoldDB" id="A0AAN7L5I3"/>
<dbReference type="GO" id="GO:0009451">
    <property type="term" value="P:RNA modification"/>
    <property type="evidence" value="ECO:0007669"/>
    <property type="project" value="InterPro"/>
</dbReference>
<organism evidence="3 4">
    <name type="scientific">Trapa natans</name>
    <name type="common">Water chestnut</name>
    <dbReference type="NCBI Taxonomy" id="22666"/>
    <lineage>
        <taxon>Eukaryota</taxon>
        <taxon>Viridiplantae</taxon>
        <taxon>Streptophyta</taxon>
        <taxon>Embryophyta</taxon>
        <taxon>Tracheophyta</taxon>
        <taxon>Spermatophyta</taxon>
        <taxon>Magnoliopsida</taxon>
        <taxon>eudicotyledons</taxon>
        <taxon>Gunneridae</taxon>
        <taxon>Pentapetalae</taxon>
        <taxon>rosids</taxon>
        <taxon>malvids</taxon>
        <taxon>Myrtales</taxon>
        <taxon>Lythraceae</taxon>
        <taxon>Trapa</taxon>
    </lineage>
</organism>
<sequence>MLLGLSNLNQLIPGLLQRCSLLSQLKQIQAFLLVRGHGDTQFFAFKLVRFCTIQLSHISYGRLIFDSLRSPNIYLCTAMITAYASRPEQSSAAFLMFRDMARNVSPRPDHFIYPHVLKSCTRPPQAELVHVHILKSGFGEYSVVQTALLDRYSKSPSGLEIARFLFDEMRDRTVVSWTAMISGYIRLGKVEDAVKLFEEMPERDVPSWNALIAGCTQNGLFSQALSILRSMTGGSASEKGQPRGNRPNAITVACALSACGHSGTLQLGKEIHGYILRNGLAVDSYLSNSLTDMYGKCGSLNEAMMIFGKTTKRTLTSWNSMINCLAFHGQTSHAINIFEDMMLSGDGILPDEVTFIGLLNACTHGGEVERGKAYFVAMTRDYNLQPCIEHYGCLIDLLGRAGKFEEALEAVAAMKIQPDEVIWGALLNGSRLHGRIDLAELAVGKLIELDRENGGYRTMLANIYGEQGKWDEVRRVRKILKEQDSYKIPGCSWVEINSQLHQFYSVDLSHPKTNEIYAILESLGDIC</sequence>
<dbReference type="NCBIfam" id="TIGR00756">
    <property type="entry name" value="PPR"/>
    <property type="match status" value="3"/>
</dbReference>
<dbReference type="PANTHER" id="PTHR47926:SF453">
    <property type="entry name" value="PENTATRICOPEPTIDE REPEAT (PPR) SUPERFAMILY PROTEIN"/>
    <property type="match status" value="1"/>
</dbReference>
<evidence type="ECO:0000313" key="3">
    <source>
        <dbReference type="EMBL" id="KAK4776708.1"/>
    </source>
</evidence>